<feature type="active site" evidence="8">
    <location>
        <position position="205"/>
    </location>
</feature>
<dbReference type="InterPro" id="IPR010075">
    <property type="entry name" value="PRibForGlyAmidine_synth_PurQ"/>
</dbReference>
<dbReference type="Gene3D" id="3.40.50.880">
    <property type="match status" value="1"/>
</dbReference>
<evidence type="ECO:0000256" key="6">
    <source>
        <dbReference type="ARBA" id="ARBA00022840"/>
    </source>
</evidence>
<feature type="active site" evidence="8">
    <location>
        <position position="207"/>
    </location>
</feature>
<name>A0A2M6ZIA5_9BACT</name>
<dbReference type="GO" id="GO:0004359">
    <property type="term" value="F:glutaminase activity"/>
    <property type="evidence" value="ECO:0007669"/>
    <property type="project" value="UniProtKB-EC"/>
</dbReference>
<proteinExistence type="inferred from homology"/>
<evidence type="ECO:0000256" key="8">
    <source>
        <dbReference type="HAMAP-Rule" id="MF_00421"/>
    </source>
</evidence>
<comment type="function">
    <text evidence="8">Part of the phosphoribosylformylglycinamidine synthase complex involved in the purines biosynthetic pathway. Catalyzes the ATP-dependent conversion of formylglycinamide ribonucleotide (FGAR) and glutamine to yield formylglycinamidine ribonucleotide (FGAM) and glutamate. The FGAM synthase complex is composed of three subunits. PurQ produces an ammonia molecule by converting glutamine to glutamate. PurL transfers the ammonia molecule to FGAR to form FGAM in an ATP-dependent manner. PurS interacts with PurQ and PurL and is thought to assist in the transfer of the ammonia molecule from PurQ to PurL.</text>
</comment>
<dbReference type="HAMAP" id="MF_00421">
    <property type="entry name" value="PurQ"/>
    <property type="match status" value="1"/>
</dbReference>
<dbReference type="GO" id="GO:0005524">
    <property type="term" value="F:ATP binding"/>
    <property type="evidence" value="ECO:0007669"/>
    <property type="project" value="UniProtKB-KW"/>
</dbReference>
<evidence type="ECO:0000256" key="3">
    <source>
        <dbReference type="ARBA" id="ARBA00022741"/>
    </source>
</evidence>
<keyword evidence="4 8" id="KW-0658">Purine biosynthesis</keyword>
<dbReference type="EC" id="3.5.1.2" evidence="8"/>
<dbReference type="PANTHER" id="PTHR10099:SF1">
    <property type="entry name" value="PHOSPHORIBOSYLFORMYLGLYCINAMIDINE SYNTHASE"/>
    <property type="match status" value="1"/>
</dbReference>
<evidence type="ECO:0000256" key="4">
    <source>
        <dbReference type="ARBA" id="ARBA00022755"/>
    </source>
</evidence>
<comment type="pathway">
    <text evidence="8">Purine metabolism; IMP biosynthesis via de novo pathway; 5-amino-1-(5-phospho-D-ribosyl)imidazole from N(2)-formyl-N(1)-(5-phospho-D-ribosyl)glycinamide: step 1/2.</text>
</comment>
<comment type="catalytic activity">
    <reaction evidence="8">
        <text>L-glutamine + H2O = L-glutamate + NH4(+)</text>
        <dbReference type="Rhea" id="RHEA:15889"/>
        <dbReference type="ChEBI" id="CHEBI:15377"/>
        <dbReference type="ChEBI" id="CHEBI:28938"/>
        <dbReference type="ChEBI" id="CHEBI:29985"/>
        <dbReference type="ChEBI" id="CHEBI:58359"/>
        <dbReference type="EC" id="3.5.1.2"/>
    </reaction>
</comment>
<dbReference type="EC" id="6.3.5.3" evidence="8"/>
<dbReference type="PANTHER" id="PTHR10099">
    <property type="entry name" value="PHOSPHORIBOSYLFORMYLGLYCINAMIDINE SYNTHASE"/>
    <property type="match status" value="1"/>
</dbReference>
<evidence type="ECO:0000256" key="1">
    <source>
        <dbReference type="ARBA" id="ARBA00022490"/>
    </source>
</evidence>
<dbReference type="PROSITE" id="PS51273">
    <property type="entry name" value="GATASE_TYPE_1"/>
    <property type="match status" value="1"/>
</dbReference>
<keyword evidence="3 8" id="KW-0547">Nucleotide-binding</keyword>
<comment type="catalytic activity">
    <reaction evidence="8">
        <text>N(2)-formyl-N(1)-(5-phospho-beta-D-ribosyl)glycinamide + L-glutamine + ATP + H2O = 2-formamido-N(1)-(5-O-phospho-beta-D-ribosyl)acetamidine + L-glutamate + ADP + phosphate + H(+)</text>
        <dbReference type="Rhea" id="RHEA:17129"/>
        <dbReference type="ChEBI" id="CHEBI:15377"/>
        <dbReference type="ChEBI" id="CHEBI:15378"/>
        <dbReference type="ChEBI" id="CHEBI:29985"/>
        <dbReference type="ChEBI" id="CHEBI:30616"/>
        <dbReference type="ChEBI" id="CHEBI:43474"/>
        <dbReference type="ChEBI" id="CHEBI:58359"/>
        <dbReference type="ChEBI" id="CHEBI:147286"/>
        <dbReference type="ChEBI" id="CHEBI:147287"/>
        <dbReference type="ChEBI" id="CHEBI:456216"/>
        <dbReference type="EC" id="6.3.5.3"/>
    </reaction>
</comment>
<feature type="active site" description="Nucleophile" evidence="8">
    <location>
        <position position="88"/>
    </location>
</feature>
<keyword evidence="5 8" id="KW-0378">Hydrolase</keyword>
<accession>A0A2M6ZIA5</accession>
<protein>
    <recommendedName>
        <fullName evidence="8">Phosphoribosylformylglycinamidine synthase subunit PurQ</fullName>
        <shortName evidence="8">FGAM synthase</shortName>
        <ecNumber evidence="8">6.3.5.3</ecNumber>
    </recommendedName>
    <alternativeName>
        <fullName evidence="8">Formylglycinamide ribonucleotide amidotransferase subunit I</fullName>
        <shortName evidence="8">FGAR amidotransferase I</shortName>
        <shortName evidence="8">FGAR-AT I</shortName>
    </alternativeName>
    <alternativeName>
        <fullName evidence="8">Glutaminase PurQ</fullName>
        <ecNumber evidence="8">3.5.1.2</ecNumber>
    </alternativeName>
    <alternativeName>
        <fullName evidence="8">Phosphoribosylformylglycinamidine synthase subunit I</fullName>
    </alternativeName>
</protein>
<organism evidence="9 10">
    <name type="scientific">Candidatus Desantisbacteria bacterium CG07_land_8_20_14_0_80_39_15</name>
    <dbReference type="NCBI Taxonomy" id="1974549"/>
    <lineage>
        <taxon>Bacteria</taxon>
        <taxon>Candidatus Desantisiibacteriota</taxon>
    </lineage>
</organism>
<comment type="subunit">
    <text evidence="8">Part of the FGAM synthase complex composed of 1 PurL, 1 PurQ and 2 PurS subunits.</text>
</comment>
<dbReference type="UniPathway" id="UPA00074">
    <property type="reaction ID" value="UER00128"/>
</dbReference>
<dbReference type="InterPro" id="IPR029062">
    <property type="entry name" value="Class_I_gatase-like"/>
</dbReference>
<dbReference type="PIRSF" id="PIRSF001586">
    <property type="entry name" value="FGAM_synth_I"/>
    <property type="match status" value="1"/>
</dbReference>
<sequence length="242" mass="27427">MRTAGTNCDRETVFAFQIAGADVDLLHINEFIRENKSLNQYKILAIPGGFSYGDDISAGKVLANELKYKLRGEVEKFVKDGKLVIGICNGFQVLVKTGLLPHSTLTFNDSGKFEDRWVYLKNVNPDNCPFTHGIDTIYLPVAHAEGKFITNKQTLKELKENKEIVFKYVDNKGKESGYPYNPNGSMENIAAICNKEGNVFGMMPHPERFLTKYQHPRWLREKLPMIGDGIKIFKNAVNYVKK</sequence>
<comment type="caution">
    <text evidence="9">The sequence shown here is derived from an EMBL/GenBank/DDBJ whole genome shotgun (WGS) entry which is preliminary data.</text>
</comment>
<dbReference type="CDD" id="cd01740">
    <property type="entry name" value="GATase1_FGAR_AT"/>
    <property type="match status" value="1"/>
</dbReference>
<dbReference type="AlphaFoldDB" id="A0A2M6ZIA5"/>
<dbReference type="NCBIfam" id="TIGR01737">
    <property type="entry name" value="FGAM_synth_I"/>
    <property type="match status" value="1"/>
</dbReference>
<dbReference type="Pfam" id="PF13507">
    <property type="entry name" value="GATase_5"/>
    <property type="match status" value="1"/>
</dbReference>
<keyword evidence="1 8" id="KW-0963">Cytoplasm</keyword>
<gene>
    <name evidence="8 9" type="primary">purQ</name>
    <name evidence="9" type="ORF">COS91_00915</name>
</gene>
<dbReference type="GO" id="GO:0005737">
    <property type="term" value="C:cytoplasm"/>
    <property type="evidence" value="ECO:0007669"/>
    <property type="project" value="UniProtKB-SubCell"/>
</dbReference>
<reference evidence="10" key="1">
    <citation type="submission" date="2017-09" db="EMBL/GenBank/DDBJ databases">
        <title>Depth-based differentiation of microbial function through sediment-hosted aquifers and enrichment of novel symbionts in the deep terrestrial subsurface.</title>
        <authorList>
            <person name="Probst A.J."/>
            <person name="Ladd B."/>
            <person name="Jarett J.K."/>
            <person name="Geller-Mcgrath D.E."/>
            <person name="Sieber C.M.K."/>
            <person name="Emerson J.B."/>
            <person name="Anantharaman K."/>
            <person name="Thomas B.C."/>
            <person name="Malmstrom R."/>
            <person name="Stieglmeier M."/>
            <person name="Klingl A."/>
            <person name="Woyke T."/>
            <person name="Ryan C.M."/>
            <person name="Banfield J.F."/>
        </authorList>
    </citation>
    <scope>NUCLEOTIDE SEQUENCE [LARGE SCALE GENOMIC DNA]</scope>
</reference>
<evidence type="ECO:0000256" key="5">
    <source>
        <dbReference type="ARBA" id="ARBA00022801"/>
    </source>
</evidence>
<evidence type="ECO:0000256" key="7">
    <source>
        <dbReference type="ARBA" id="ARBA00022962"/>
    </source>
</evidence>
<keyword evidence="7 8" id="KW-0315">Glutamine amidotransferase</keyword>
<keyword evidence="6 8" id="KW-0067">ATP-binding</keyword>
<dbReference type="GO" id="GO:0006189">
    <property type="term" value="P:'de novo' IMP biosynthetic process"/>
    <property type="evidence" value="ECO:0007669"/>
    <property type="project" value="UniProtKB-UniRule"/>
</dbReference>
<keyword evidence="2 8" id="KW-0436">Ligase</keyword>
<evidence type="ECO:0000313" key="9">
    <source>
        <dbReference type="EMBL" id="PIU52121.1"/>
    </source>
</evidence>
<dbReference type="GO" id="GO:0004642">
    <property type="term" value="F:phosphoribosylformylglycinamidine synthase activity"/>
    <property type="evidence" value="ECO:0007669"/>
    <property type="project" value="UniProtKB-UniRule"/>
</dbReference>
<dbReference type="SMART" id="SM01211">
    <property type="entry name" value="GATase_5"/>
    <property type="match status" value="1"/>
</dbReference>
<dbReference type="SUPFAM" id="SSF52317">
    <property type="entry name" value="Class I glutamine amidotransferase-like"/>
    <property type="match status" value="1"/>
</dbReference>
<evidence type="ECO:0000313" key="10">
    <source>
        <dbReference type="Proteomes" id="UP000229227"/>
    </source>
</evidence>
<comment type="subcellular location">
    <subcellularLocation>
        <location evidence="8">Cytoplasm</location>
    </subcellularLocation>
</comment>
<dbReference type="Proteomes" id="UP000229227">
    <property type="component" value="Unassembled WGS sequence"/>
</dbReference>
<dbReference type="EMBL" id="PEWN01000015">
    <property type="protein sequence ID" value="PIU52121.1"/>
    <property type="molecule type" value="Genomic_DNA"/>
</dbReference>
<evidence type="ECO:0000256" key="2">
    <source>
        <dbReference type="ARBA" id="ARBA00022598"/>
    </source>
</evidence>